<dbReference type="EMBL" id="AAGCDT010000020">
    <property type="protein sequence ID" value="EBM3286332.1"/>
    <property type="molecule type" value="Genomic_DNA"/>
</dbReference>
<evidence type="ECO:0000313" key="2">
    <source>
        <dbReference type="EMBL" id="EBO7333084.1"/>
    </source>
</evidence>
<reference evidence="1" key="1">
    <citation type="submission" date="2018-07" db="EMBL/GenBank/DDBJ databases">
        <authorList>
            <consortium name="PulseNet: The National Subtyping Network for Foodborne Disease Surveillance"/>
            <person name="Tarr C.L."/>
            <person name="Trees E."/>
            <person name="Katz L.S."/>
            <person name="Carleton-Romer H.A."/>
            <person name="Stroika S."/>
            <person name="Kucerova Z."/>
            <person name="Roache K.F."/>
            <person name="Sabol A.L."/>
            <person name="Besser J."/>
            <person name="Gerner-Smidt P."/>
        </authorList>
    </citation>
    <scope>NUCLEOTIDE SEQUENCE</scope>
    <source>
        <strain evidence="1">PNUSAS047368</strain>
        <strain evidence="2">PNUSAS049711</strain>
    </source>
</reference>
<dbReference type="AntiFam" id="ANF00264">
    <property type="entry name" value="Spurious protein deried frameshifted phage protein"/>
</dbReference>
<accession>A0A5Y8M567</accession>
<dbReference type="EMBL" id="AAGJLM010000002">
    <property type="protein sequence ID" value="EBO7333084.1"/>
    <property type="molecule type" value="Genomic_DNA"/>
</dbReference>
<gene>
    <name evidence="2" type="ORF">D0O76_05850</name>
    <name evidence="1" type="ORF">DXI57_24640</name>
</gene>
<proteinExistence type="predicted"/>
<dbReference type="AlphaFoldDB" id="A0A5Y8M567"/>
<protein>
    <submittedName>
        <fullName evidence="1">DUF957 domain-containing protein</fullName>
    </submittedName>
</protein>
<comment type="caution">
    <text evidence="1">The sequence shown here is derived from an EMBL/GenBank/DDBJ whole genome shotgun (WGS) entry which is preliminary data.</text>
</comment>
<evidence type="ECO:0000313" key="1">
    <source>
        <dbReference type="EMBL" id="EBM3286332.1"/>
    </source>
</evidence>
<name>A0A5Y8M567_SALER</name>
<organism evidence="1">
    <name type="scientific">Salmonella enterica</name>
    <name type="common">Salmonella choleraesuis</name>
    <dbReference type="NCBI Taxonomy" id="28901"/>
    <lineage>
        <taxon>Bacteria</taxon>
        <taxon>Pseudomonadati</taxon>
        <taxon>Pseudomonadota</taxon>
        <taxon>Gammaproteobacteria</taxon>
        <taxon>Enterobacterales</taxon>
        <taxon>Enterobacteriaceae</taxon>
        <taxon>Salmonella</taxon>
    </lineage>
</organism>
<dbReference type="RefSeq" id="WP_077946572.1">
    <property type="nucleotide sequence ID" value="NZ_JBHZFA020000056.1"/>
</dbReference>
<sequence>MPLTTEEGLQILICWLQDNTDCGTEIIFDSDDALTDSAALLACIEQALNDVRTVHCLRLLLSPPITRISAGPHRLAFCAYIKERK</sequence>